<feature type="compositionally biased region" description="Low complexity" evidence="1">
    <location>
        <begin position="1"/>
        <end position="20"/>
    </location>
</feature>
<evidence type="ECO:0000313" key="2">
    <source>
        <dbReference type="EMBL" id="TFK99802.1"/>
    </source>
</evidence>
<organism evidence="2 3">
    <name type="scientific">Pterulicium gracile</name>
    <dbReference type="NCBI Taxonomy" id="1884261"/>
    <lineage>
        <taxon>Eukaryota</taxon>
        <taxon>Fungi</taxon>
        <taxon>Dikarya</taxon>
        <taxon>Basidiomycota</taxon>
        <taxon>Agaricomycotina</taxon>
        <taxon>Agaricomycetes</taxon>
        <taxon>Agaricomycetidae</taxon>
        <taxon>Agaricales</taxon>
        <taxon>Pleurotineae</taxon>
        <taxon>Pterulaceae</taxon>
        <taxon>Pterulicium</taxon>
    </lineage>
</organism>
<gene>
    <name evidence="2" type="ORF">BDV98DRAFT_510045</name>
</gene>
<dbReference type="EMBL" id="ML178832">
    <property type="protein sequence ID" value="TFK99802.1"/>
    <property type="molecule type" value="Genomic_DNA"/>
</dbReference>
<dbReference type="AlphaFoldDB" id="A0A5C3QCQ5"/>
<dbReference type="STRING" id="1884261.A0A5C3QCQ5"/>
<protein>
    <recommendedName>
        <fullName evidence="4">CCHC-type domain-containing protein</fullName>
    </recommendedName>
</protein>
<dbReference type="Proteomes" id="UP000305067">
    <property type="component" value="Unassembled WGS sequence"/>
</dbReference>
<proteinExistence type="predicted"/>
<name>A0A5C3QCQ5_9AGAR</name>
<evidence type="ECO:0000313" key="3">
    <source>
        <dbReference type="Proteomes" id="UP000305067"/>
    </source>
</evidence>
<keyword evidence="3" id="KW-1185">Reference proteome</keyword>
<dbReference type="OrthoDB" id="3051317at2759"/>
<accession>A0A5C3QCQ5</accession>
<sequence length="404" mass="43823">MQTQLANNAATVPAQVTTTPAPAPSIDHNGRAAVAQPPPYMGVYGLQARRFRSAFFSYAFLSGHALNTWDATGTGAAKWKPDGLRWIGSFLSLCQGPAALWASVHQEALASHIQHLGSANAAQFPAPFSGLYVELIKSFTLRWEPGDVVATAKAELLTLFHLNMRVSEYAAKFQELCVVISRSDEDNRDRFLEHLGGKIKDFLIHVPDDRKDTLDKLIAESIHIDERFRLRAEEEVRDCALFGRNPAPAYNAPAARVFVPFVAPTPCVAAPDPNAMQVDHIAAARAQPQRDGRTPEQFRQWLAGRCYGCGSAEHRAAEGGHARKICRNCGKNGHREPVCMSKFLGRPVRACVAATAEGLLPLPTAAVVDAVPALEDAQARIAQLQDQIALLRAQTAPAPAAQGF</sequence>
<evidence type="ECO:0008006" key="4">
    <source>
        <dbReference type="Google" id="ProtNLM"/>
    </source>
</evidence>
<reference evidence="2 3" key="1">
    <citation type="journal article" date="2019" name="Nat. Ecol. Evol.">
        <title>Megaphylogeny resolves global patterns of mushroom evolution.</title>
        <authorList>
            <person name="Varga T."/>
            <person name="Krizsan K."/>
            <person name="Foldi C."/>
            <person name="Dima B."/>
            <person name="Sanchez-Garcia M."/>
            <person name="Sanchez-Ramirez S."/>
            <person name="Szollosi G.J."/>
            <person name="Szarkandi J.G."/>
            <person name="Papp V."/>
            <person name="Albert L."/>
            <person name="Andreopoulos W."/>
            <person name="Angelini C."/>
            <person name="Antonin V."/>
            <person name="Barry K.W."/>
            <person name="Bougher N.L."/>
            <person name="Buchanan P."/>
            <person name="Buyck B."/>
            <person name="Bense V."/>
            <person name="Catcheside P."/>
            <person name="Chovatia M."/>
            <person name="Cooper J."/>
            <person name="Damon W."/>
            <person name="Desjardin D."/>
            <person name="Finy P."/>
            <person name="Geml J."/>
            <person name="Haridas S."/>
            <person name="Hughes K."/>
            <person name="Justo A."/>
            <person name="Karasinski D."/>
            <person name="Kautmanova I."/>
            <person name="Kiss B."/>
            <person name="Kocsube S."/>
            <person name="Kotiranta H."/>
            <person name="LaButti K.M."/>
            <person name="Lechner B.E."/>
            <person name="Liimatainen K."/>
            <person name="Lipzen A."/>
            <person name="Lukacs Z."/>
            <person name="Mihaltcheva S."/>
            <person name="Morgado L.N."/>
            <person name="Niskanen T."/>
            <person name="Noordeloos M.E."/>
            <person name="Ohm R.A."/>
            <person name="Ortiz-Santana B."/>
            <person name="Ovrebo C."/>
            <person name="Racz N."/>
            <person name="Riley R."/>
            <person name="Savchenko A."/>
            <person name="Shiryaev A."/>
            <person name="Soop K."/>
            <person name="Spirin V."/>
            <person name="Szebenyi C."/>
            <person name="Tomsovsky M."/>
            <person name="Tulloss R.E."/>
            <person name="Uehling J."/>
            <person name="Grigoriev I.V."/>
            <person name="Vagvolgyi C."/>
            <person name="Papp T."/>
            <person name="Martin F.M."/>
            <person name="Miettinen O."/>
            <person name="Hibbett D.S."/>
            <person name="Nagy L.G."/>
        </authorList>
    </citation>
    <scope>NUCLEOTIDE SEQUENCE [LARGE SCALE GENOMIC DNA]</scope>
    <source>
        <strain evidence="2 3">CBS 309.79</strain>
    </source>
</reference>
<feature type="region of interest" description="Disordered" evidence="1">
    <location>
        <begin position="1"/>
        <end position="32"/>
    </location>
</feature>
<evidence type="ECO:0000256" key="1">
    <source>
        <dbReference type="SAM" id="MobiDB-lite"/>
    </source>
</evidence>